<reference evidence="3" key="1">
    <citation type="submission" date="2016-10" db="EMBL/GenBank/DDBJ databases">
        <authorList>
            <person name="Varghese N."/>
            <person name="Submissions S."/>
        </authorList>
    </citation>
    <scope>NUCLEOTIDE SEQUENCE [LARGE SCALE GENOMIC DNA]</scope>
    <source>
        <strain evidence="3">DSM 24536</strain>
    </source>
</reference>
<dbReference type="SUPFAM" id="SSF52540">
    <property type="entry name" value="P-loop containing nucleoside triphosphate hydrolases"/>
    <property type="match status" value="1"/>
</dbReference>
<dbReference type="PROSITE" id="PS50005">
    <property type="entry name" value="TPR"/>
    <property type="match status" value="1"/>
</dbReference>
<feature type="repeat" description="TPR" evidence="1">
    <location>
        <begin position="826"/>
        <end position="859"/>
    </location>
</feature>
<evidence type="ECO:0000313" key="2">
    <source>
        <dbReference type="EMBL" id="SDL70915.1"/>
    </source>
</evidence>
<evidence type="ECO:0000313" key="3">
    <source>
        <dbReference type="Proteomes" id="UP000199226"/>
    </source>
</evidence>
<evidence type="ECO:0000256" key="1">
    <source>
        <dbReference type="PROSITE-ProRule" id="PRU00339"/>
    </source>
</evidence>
<dbReference type="EMBL" id="FNHH01000001">
    <property type="protein sequence ID" value="SDL70915.1"/>
    <property type="molecule type" value="Genomic_DNA"/>
</dbReference>
<dbReference type="Proteomes" id="UP000199226">
    <property type="component" value="Unassembled WGS sequence"/>
</dbReference>
<sequence length="879" mass="101258">MILPIKRINERVEIAKQDSDTSLFFNLMYAGEQLLKLITVSMVSGIKDSKGNKDNDQYSQYYELVHADSIGVWSNVLDNILTGPAYHFLLDQYRPFWSELMEKSTNPSWQYGSLTALNNCLKVLNERHEDLPTKYALKNWFKLFVQLRNDARAHGVINAVEIAKICPNLETSIKLISDNFSLFKVNWVYIKQNISGSYRTTNLNEGEKQELLGEAANNLVLKDGVYLILDEPHHINVLYSTVEATDFYFPNGNFTEKSYECLSYITGKKLYQDSTQFLKLPGQLPSSETEGKGKLDLIHTTFTNLPFVQSIYINRSELESELETVLLLDDTYPIITLNGRGGIGKTSLTLFLLRKICKTDRFDAIIWLSARDIDLLEEGPKIVKPQILDETDIGNEFTSLLEPSGFLTKGYNSRKFIEDELRNSGPGTNGRILVVMDNFETLKNPTQVYKWLVTHVRNPNKILITSRLRDFKADYPITVQGMNRQEFNELVERVSIELDIQKLLNKRFLDELYSESDGHPYVVKVMLGEVSIHKELRNVKRVIAGKDEILTALFERTYSNLSISSKRVFLTLCSWRNIFPEIAIEAVLKREDNELINVEDGIEELFRYSFIELIKSNFDDSDFISVPLAAFEFGRKKLSVNPLKSKILLDIQILQFFGVTQFTDINKGLRPKVEQFFKNIAISIRKDNSLISKYLPLLEFVCRKYPEGWKLLSNLYYELNNLPSSIDALQKYLADHRPDVKSKIRAWEFLSKLYALNKDYTGEAHSLTEMSKIDEVDFNDLSNAINSLNNLFKEQKTKFKKEEIYILLISVAEKMNNRIKMGEGSPSNYTNLAWVYINLSKKDTAKTLVKRALEKEPTHFHALNLAKVLKIDIRPYYAD</sequence>
<protein>
    <submittedName>
        <fullName evidence="2">NB-ARC domain-containing protein</fullName>
    </submittedName>
</protein>
<dbReference type="OrthoDB" id="9811542at2"/>
<proteinExistence type="predicted"/>
<dbReference type="AlphaFoldDB" id="A0A1G9MB75"/>
<dbReference type="RefSeq" id="WP_090698270.1">
    <property type="nucleotide sequence ID" value="NZ_FNHH01000001.1"/>
</dbReference>
<gene>
    <name evidence="2" type="ORF">SAMN05421813_101300</name>
</gene>
<dbReference type="STRING" id="990371.SAMN05421813_101300"/>
<accession>A0A1G9MB75</accession>
<keyword evidence="3" id="KW-1185">Reference proteome</keyword>
<name>A0A1G9MB75_9SPHI</name>
<dbReference type="Gene3D" id="3.40.50.300">
    <property type="entry name" value="P-loop containing nucleotide triphosphate hydrolases"/>
    <property type="match status" value="1"/>
</dbReference>
<dbReference type="GO" id="GO:0043531">
    <property type="term" value="F:ADP binding"/>
    <property type="evidence" value="ECO:0007669"/>
    <property type="project" value="InterPro"/>
</dbReference>
<dbReference type="InterPro" id="IPR027417">
    <property type="entry name" value="P-loop_NTPase"/>
</dbReference>
<organism evidence="2 3">
    <name type="scientific">Daejeonella rubra</name>
    <dbReference type="NCBI Taxonomy" id="990371"/>
    <lineage>
        <taxon>Bacteria</taxon>
        <taxon>Pseudomonadati</taxon>
        <taxon>Bacteroidota</taxon>
        <taxon>Sphingobacteriia</taxon>
        <taxon>Sphingobacteriales</taxon>
        <taxon>Sphingobacteriaceae</taxon>
        <taxon>Daejeonella</taxon>
    </lineage>
</organism>
<dbReference type="InterPro" id="IPR019734">
    <property type="entry name" value="TPR_rpt"/>
</dbReference>
<dbReference type="SUPFAM" id="SSF48452">
    <property type="entry name" value="TPR-like"/>
    <property type="match status" value="1"/>
</dbReference>
<keyword evidence="1" id="KW-0802">TPR repeat</keyword>
<dbReference type="InterPro" id="IPR011990">
    <property type="entry name" value="TPR-like_helical_dom_sf"/>
</dbReference>
<dbReference type="Gene3D" id="1.25.40.10">
    <property type="entry name" value="Tetratricopeptide repeat domain"/>
    <property type="match status" value="1"/>
</dbReference>